<dbReference type="RefSeq" id="WP_001289510.1">
    <property type="nucleotide sequence ID" value="NZ_CP011349.1"/>
</dbReference>
<dbReference type="GO" id="GO:0003677">
    <property type="term" value="F:DNA binding"/>
    <property type="evidence" value="ECO:0007669"/>
    <property type="project" value="InterPro"/>
</dbReference>
<dbReference type="SUPFAM" id="SSF56349">
    <property type="entry name" value="DNA breaking-rejoining enzymes"/>
    <property type="match status" value="1"/>
</dbReference>
<evidence type="ECO:0000256" key="1">
    <source>
        <dbReference type="ARBA" id="ARBA00023172"/>
    </source>
</evidence>
<comment type="caution">
    <text evidence="2">The sequence shown here is derived from an EMBL/GenBank/DDBJ whole genome shotgun (WGS) entry which is preliminary data.</text>
</comment>
<dbReference type="Gene3D" id="1.10.443.10">
    <property type="entry name" value="Intergrase catalytic core"/>
    <property type="match status" value="1"/>
</dbReference>
<dbReference type="KEGG" id="bthy:AQ980_18920"/>
<evidence type="ECO:0000313" key="2">
    <source>
        <dbReference type="EMBL" id="KAB1350302.1"/>
    </source>
</evidence>
<dbReference type="InterPro" id="IPR013762">
    <property type="entry name" value="Integrase-like_cat_sf"/>
</dbReference>
<accession>A0A643MP78</accession>
<protein>
    <submittedName>
        <fullName evidence="2">Tyrosine-type recombinase/integrase</fullName>
    </submittedName>
</protein>
<dbReference type="InterPro" id="IPR011010">
    <property type="entry name" value="DNA_brk_join_enz"/>
</dbReference>
<keyword evidence="1" id="KW-0233">DNA recombination</keyword>
<name>A0A643MP78_BACTU</name>
<dbReference type="EMBL" id="VLPO01000038">
    <property type="protein sequence ID" value="KAB1350302.1"/>
    <property type="molecule type" value="Genomic_DNA"/>
</dbReference>
<gene>
    <name evidence="2" type="ORF">FPG91_22165</name>
</gene>
<reference evidence="2" key="1">
    <citation type="submission" date="2019-07" db="EMBL/GenBank/DDBJ databases">
        <title>Draft genome sequence of Bacillus thuringiensis strain PT02.</title>
        <authorList>
            <person name="Nguyen H."/>
            <person name="Nguyen L.N."/>
            <person name="Nguyen H.T.T."/>
            <person name="Nguyen D.V."/>
            <person name="Le H.T.T."/>
        </authorList>
    </citation>
    <scope>NUCLEOTIDE SEQUENCE</scope>
    <source>
        <strain evidence="2">PT02</strain>
    </source>
</reference>
<organism evidence="2">
    <name type="scientific">Bacillus thuringiensis</name>
    <dbReference type="NCBI Taxonomy" id="1428"/>
    <lineage>
        <taxon>Bacteria</taxon>
        <taxon>Bacillati</taxon>
        <taxon>Bacillota</taxon>
        <taxon>Bacilli</taxon>
        <taxon>Bacillales</taxon>
        <taxon>Bacillaceae</taxon>
        <taxon>Bacillus</taxon>
        <taxon>Bacillus cereus group</taxon>
    </lineage>
</organism>
<dbReference type="GO" id="GO:0015074">
    <property type="term" value="P:DNA integration"/>
    <property type="evidence" value="ECO:0007669"/>
    <property type="project" value="InterPro"/>
</dbReference>
<dbReference type="GO" id="GO:0006310">
    <property type="term" value="P:DNA recombination"/>
    <property type="evidence" value="ECO:0007669"/>
    <property type="project" value="UniProtKB-KW"/>
</dbReference>
<dbReference type="AlphaFoldDB" id="A0A643MP78"/>
<proteinExistence type="predicted"/>
<sequence>MSEIIEIEELSDEAFELELSMELSIENLETIEKNKFTEINFYENVWKLYDEERDNMFYLRFSRLIEELSGCSVSEVEKLTIVMKCWAANLLVKYQFSTVSAIFKYVLDEVIKTNIFRIALLEDFTQRILSKGETVRATIASAIFNFYNYYDNFEGKEGYLNFLSTIPSVKPRTRVIPTVKDFLKFAWVLNDFFIKTNSDSQRYIYYYPIRIWWHLTSVIPIRIGEFLLLKRNCIYIKDDRYYLKLPRIKNRGQGGKKVIDELEISKKIYSMVKEYVEMTEEFGYSETLLSYRAHKGILNEPILRRNPDIFRCNIFRDLLHEFYDKVITAPPYNFTVRSIGEDSEKEIRQGRINGVNFDFERRVRPNDTRHLAFLSLMIQGFHPIEIARLGGHDTIYSQRHYQQHEFFLTDSGISKLIKMFSLTGQPLKNSVFFNGSSRKAGHIGKLFRERFIFSPAKTSKQEWDKLEIGYCTALIKDCKTQCFRCFEYWRIEYDEFLEKREFIERWMKESQEEVLTLYKTLLNLHLKLVSDTYNKINPNLTRELAINSKQLRDLLQNIDKFYKTYEGWL</sequence>